<organism evidence="1 2">
    <name type="scientific">Candidatus Acidulodesulfobacterium ferriphilum</name>
    <dbReference type="NCBI Taxonomy" id="2597223"/>
    <lineage>
        <taxon>Bacteria</taxon>
        <taxon>Deltaproteobacteria</taxon>
        <taxon>Candidatus Acidulodesulfobacterales</taxon>
        <taxon>Candidatus Acidulodesulfobacterium</taxon>
    </lineage>
</organism>
<sequence length="187" mass="22454">MYNSRVLPGKFSYKASLKKWTRKADIYNRFNTVMFLRATFFNAPFRYAYAMEYAKYYMLTQKAFKEKLNKSYSNLNRHIGFFVSVYTPQKDYNNLDSIRSIWLVYLINNKGESVLPFSIRPAQQKRVFLKTFFPYVTDWSKQYIIKFPRYYNKKNKKLLISPATKWIKLIITGVNGRAVLKWDFNTP</sequence>
<dbReference type="Proteomes" id="UP000320813">
    <property type="component" value="Unassembled WGS sequence"/>
</dbReference>
<dbReference type="AlphaFoldDB" id="A0A519BAX7"/>
<dbReference type="EMBL" id="SGBD01000002">
    <property type="protein sequence ID" value="RZD14443.1"/>
    <property type="molecule type" value="Genomic_DNA"/>
</dbReference>
<proteinExistence type="predicted"/>
<gene>
    <name evidence="1" type="ORF">EVJ47_04550</name>
</gene>
<evidence type="ECO:0000313" key="2">
    <source>
        <dbReference type="Proteomes" id="UP000320813"/>
    </source>
</evidence>
<accession>A0A519BAX7</accession>
<reference evidence="1 2" key="1">
    <citation type="submission" date="2019-01" db="EMBL/GenBank/DDBJ databases">
        <title>Insights into ecological role of a new deltaproteobacterial order Candidatus Sinidesulfobacterales (Sva0485) by metagenomics and metatranscriptomics.</title>
        <authorList>
            <person name="Tan S."/>
            <person name="Liu J."/>
            <person name="Fang Y."/>
            <person name="Hedlund B.P."/>
            <person name="Lian Z.H."/>
            <person name="Huang L.Y."/>
            <person name="Li J.T."/>
            <person name="Huang L.N."/>
            <person name="Li W.J."/>
            <person name="Jiang H.C."/>
            <person name="Dong H.L."/>
            <person name="Shu W.S."/>
        </authorList>
    </citation>
    <scope>NUCLEOTIDE SEQUENCE [LARGE SCALE GENOMIC DNA]</scope>
    <source>
        <strain evidence="1">AP3</strain>
    </source>
</reference>
<comment type="caution">
    <text evidence="1">The sequence shown here is derived from an EMBL/GenBank/DDBJ whole genome shotgun (WGS) entry which is preliminary data.</text>
</comment>
<protein>
    <submittedName>
        <fullName evidence="1">Uncharacterized protein</fullName>
    </submittedName>
</protein>
<evidence type="ECO:0000313" key="1">
    <source>
        <dbReference type="EMBL" id="RZD14443.1"/>
    </source>
</evidence>
<name>A0A519BAX7_9DELT</name>